<protein>
    <submittedName>
        <fullName evidence="2">Uncharacterized protein</fullName>
    </submittedName>
</protein>
<feature type="region of interest" description="Disordered" evidence="1">
    <location>
        <begin position="649"/>
        <end position="679"/>
    </location>
</feature>
<feature type="compositionally biased region" description="Low complexity" evidence="1">
    <location>
        <begin position="172"/>
        <end position="183"/>
    </location>
</feature>
<name>A0AA48M2X5_9ZZZZ</name>
<evidence type="ECO:0000313" key="2">
    <source>
        <dbReference type="EMBL" id="CAJ0863492.1"/>
    </source>
</evidence>
<feature type="region of interest" description="Disordered" evidence="1">
    <location>
        <begin position="97"/>
        <end position="316"/>
    </location>
</feature>
<reference evidence="2" key="1">
    <citation type="submission" date="2023-07" db="EMBL/GenBank/DDBJ databases">
        <authorList>
            <person name="Pelsma A.J. K."/>
        </authorList>
    </citation>
    <scope>NUCLEOTIDE SEQUENCE</scope>
</reference>
<dbReference type="InterPro" id="IPR018682">
    <property type="entry name" value="DUF2167_membr"/>
</dbReference>
<gene>
    <name evidence="2" type="ORF">AMST5_01585</name>
</gene>
<accession>A0AA48M2X5</accession>
<feature type="compositionally biased region" description="Low complexity" evidence="1">
    <location>
        <begin position="660"/>
        <end position="679"/>
    </location>
</feature>
<feature type="compositionally biased region" description="Low complexity" evidence="1">
    <location>
        <begin position="608"/>
        <end position="629"/>
    </location>
</feature>
<dbReference type="Pfam" id="PF09935">
    <property type="entry name" value="DUF2167"/>
    <property type="match status" value="1"/>
</dbReference>
<feature type="compositionally biased region" description="Basic and acidic residues" evidence="1">
    <location>
        <begin position="649"/>
        <end position="658"/>
    </location>
</feature>
<feature type="compositionally biased region" description="Low complexity" evidence="1">
    <location>
        <begin position="303"/>
        <end position="316"/>
    </location>
</feature>
<feature type="compositionally biased region" description="Basic and acidic residues" evidence="1">
    <location>
        <begin position="184"/>
        <end position="195"/>
    </location>
</feature>
<organism evidence="2">
    <name type="scientific">freshwater sediment metagenome</name>
    <dbReference type="NCBI Taxonomy" id="556182"/>
    <lineage>
        <taxon>unclassified sequences</taxon>
        <taxon>metagenomes</taxon>
        <taxon>ecological metagenomes</taxon>
    </lineage>
</organism>
<dbReference type="EMBL" id="OY288114">
    <property type="protein sequence ID" value="CAJ0863492.1"/>
    <property type="molecule type" value="Genomic_DNA"/>
</dbReference>
<feature type="region of interest" description="Disordered" evidence="1">
    <location>
        <begin position="599"/>
        <end position="629"/>
    </location>
</feature>
<proteinExistence type="predicted"/>
<sequence length="820" mass="83584">MPALKSPLIVSSIALLAALSLSAEKSFARDGKSGAARAAQDLPVVGEDSVDDLIYVMPPLKPVKGALAAAKKSTPAVAENPVTPEAAKVGPAPVAPPVAAAAREPEPVAQLATPKPANVEAPDVETAAKPAEAPKPVAASEPNSAPAPKEAPAVVAEAPAAPSQDSKATDGEPAPKATAAAAEKAVEAEAVKAREPVVAPTPKPAHAASIPTQPARKPAISPGASPAAPSRINPPAVASDVQTVQKEAAPVLVPEREQVVETAAPPPAAAAEAHVEAPAPEQAKETPVAAQEGPAEPAKTAKVETPPETPVEPAVSEADRRIEALLAEGIAGPAKVRLADRATMWLPKDRIFLPQATARKLAAEVGLDLHPEAQGIVAPAGGKLGWLAPIELLDDGHVGTEPGTLDAGKLMAAFEASLPQVNAQRSASNQPAVSLQSWLAEPALDEKHRLSACVNVSTANEPGGPNRFFNCEAWALGRAGAIKVGVADSAELSDRLKGEARAIVGTITFDHGKAYEDFDPAADLAAPYSAGDLLIHDVSPRSAAAPAPAVPAAEANAQGEGASDESLSDLLFDPLVLAFGGSALALIYLRAKRSRNENEAEAVKEPASRAAPVAKAAEPAKEPAASAPASGSLFARLLPTLHARFAREDRTAPGKEEPIEAASPAPKSSQPAGQAPAAEPRSLVARLLPTLHARLARKNAAPVVKPENDSDEPAFALKRIAALMKTPNEPAPTVSMSRITRPARTVGATALAAIEEEAEPPVATVAIFEEAVEEFAPSVAEPPVSHASAEEVELGLVEPGDVAAASAASNAARARRRTDV</sequence>
<feature type="compositionally biased region" description="Low complexity" evidence="1">
    <location>
        <begin position="218"/>
        <end position="230"/>
    </location>
</feature>
<dbReference type="AlphaFoldDB" id="A0AA48M2X5"/>
<feature type="compositionally biased region" description="Low complexity" evidence="1">
    <location>
        <begin position="269"/>
        <end position="281"/>
    </location>
</feature>
<feature type="compositionally biased region" description="Low complexity" evidence="1">
    <location>
        <begin position="127"/>
        <end position="162"/>
    </location>
</feature>
<evidence type="ECO:0000256" key="1">
    <source>
        <dbReference type="SAM" id="MobiDB-lite"/>
    </source>
</evidence>